<dbReference type="SUPFAM" id="SSF57625">
    <property type="entry name" value="Invertebrate chitin-binding proteins"/>
    <property type="match status" value="1"/>
</dbReference>
<organism evidence="4 5">
    <name type="scientific">Biomphalaria glabrata</name>
    <name type="common">Bloodfluke planorb</name>
    <name type="synonym">Freshwater snail</name>
    <dbReference type="NCBI Taxonomy" id="6526"/>
    <lineage>
        <taxon>Eukaryota</taxon>
        <taxon>Metazoa</taxon>
        <taxon>Spiralia</taxon>
        <taxon>Lophotrochozoa</taxon>
        <taxon>Mollusca</taxon>
        <taxon>Gastropoda</taxon>
        <taxon>Heterobranchia</taxon>
        <taxon>Euthyneura</taxon>
        <taxon>Panpulmonata</taxon>
        <taxon>Hygrophila</taxon>
        <taxon>Lymnaeoidea</taxon>
        <taxon>Planorbidae</taxon>
        <taxon>Biomphalaria</taxon>
    </lineage>
</organism>
<dbReference type="Proteomes" id="UP001165740">
    <property type="component" value="Chromosome 12"/>
</dbReference>
<evidence type="ECO:0000259" key="3">
    <source>
        <dbReference type="PROSITE" id="PS50940"/>
    </source>
</evidence>
<feature type="domain" description="VWFA" evidence="2">
    <location>
        <begin position="295"/>
        <end position="433"/>
    </location>
</feature>
<dbReference type="SMART" id="SM00494">
    <property type="entry name" value="ChtBD2"/>
    <property type="match status" value="1"/>
</dbReference>
<dbReference type="PROSITE" id="PS50940">
    <property type="entry name" value="CHIT_BIND_II"/>
    <property type="match status" value="1"/>
</dbReference>
<feature type="domain" description="VWFA" evidence="2">
    <location>
        <begin position="69"/>
        <end position="280"/>
    </location>
</feature>
<dbReference type="Pfam" id="PF00092">
    <property type="entry name" value="VWA"/>
    <property type="match status" value="2"/>
</dbReference>
<gene>
    <name evidence="5" type="primary">LOC106071320</name>
</gene>
<reference evidence="5" key="1">
    <citation type="submission" date="2025-08" db="UniProtKB">
        <authorList>
            <consortium name="RefSeq"/>
        </authorList>
    </citation>
    <scope>IDENTIFICATION</scope>
</reference>
<feature type="domain" description="Chitin-binding type-2" evidence="3">
    <location>
        <begin position="1930"/>
        <end position="1987"/>
    </location>
</feature>
<dbReference type="InterPro" id="IPR036465">
    <property type="entry name" value="vWFA_dom_sf"/>
</dbReference>
<dbReference type="InterPro" id="IPR036508">
    <property type="entry name" value="Chitin-bd_dom_sf"/>
</dbReference>
<proteinExistence type="predicted"/>
<name>A0A9W2YFS1_BIOGL</name>
<sequence length="2252" mass="244884">MMRLLYSITLLVALVCTCEAGVQAHDPQDLQTAFNLFDWLKGLVSNGGTNSQKTEIRYNDNLVTKCPPNVMFVLDGSDSVSPIGFTYAKTALVREIRTVTTTYSDAHVGVILFSDVTEEIVIKARTPSEIEDLIKQVNALKQPRRKTAIPVALRRARQILLEYSSQEYRAYNGERSGNVIVLLSDGNPDNQRATISEAKIAKDREILIISLSLEDALLQLLQDISHVVQEYRTAINWQSLVACPGRVLEIVPKGSGCRDILFVVDGSDSVLRRQDIVRQYLAYASLRYRQVSNAIGVNIYGTDPNVQPSDTRLRLEEDKHKLAERIRLNLMFPKSGGTGADKAIRQSINMLDDDVRGRPSSLVLIIDGPPIDLQATRQAIQTARVSGYPVIIIRVGTALSDEDLNQMSGGLTGDVYSVSSFTELYTVDFDHSVCKPDSPCTVSSKSCSSPYIFDQKTCSCACPDVCPYKKTHDAKCNCVCLDKCPFGKLQDANCNCYCPTNNCPSGQQYDNCTCLTCSGSCPAGQIMSSNCQCLCSSTLQAPHSTCGCVTQCQSPLMYNYNTCSCESILQCPTNAYKSGNTCVCNNPYTYNSGLNTCDCPKQCPSNAYRSGNCGCTCFSSSYYYNSALNTCELSLQCPTNAYRSGNTCVCNSPYTYNSGANTCDCSSQCPSNAYRSGTCSCTCYSSSNVYNSVTNTCDTSLQCPSESYRSDNTCICTAAFYIYNSGTNTCDPQCPTNAYKSGNSCVCNSPYTYNSRLNTCDCLSQCPSNAYRSGTCSCTCYSSSNFYNSVTNTCETSLQCPANSYRSGNTCICTAAFYTFNSGTNTCDIQCPSNANRSGNTCICSSPYTYNSVTNTCELQCPANSYRFGNTCVCNSPYTYSSVSNTCDILCPANAYRSGSTCACYSPYTYNSVNNTCDSQCPFNSYKSGNSCICNSPYRYNIGTNTCDCPYPCPVNAYRSGVCDCTCNNTLLNFNSTGNICERPFQCTLNCPQPQKPDLSCSYCECPTQCPANAYRSGTCGCTCTTASNVYNTITNTCDVQCPTNAYRSGNTCLCNSPYNYNIGSNTCECPRQCPTTAYRSGTCSCTCTSLSNVYNSETNTCDPQCPTNAYKSGNSCVCNSPYIYNIGSNTCDIQCPSNAYRAGSTCVCNTPYKYNSVTNTCDCPTQCPSNAYRSGTCSCTCYSSSNVFNSASNTCDQLLQCPTNSYRSGTTCVCTSAYYTYNSGSNTCDLQCPSNSYRSGSTCVCSSPYTYNSGSNICDLQCPTNAYRSGTSCVCNSPYTYNSVTNNCDCQIQCPSNAYRSGTCSCTCNSSTFVYNSTSNTCEVQCPINSYRSGNTCVCNSPYTYMSGTNTCDCQSQCPSNAYRSGTCSCTCYSSSNVYNSVTNTCETSLQCPANSYRSGNTCICTSAFYTFNSGTNTCDLQCPTNAYKSGSTCVCNSPYKYNSGSNTCDCPSQCPSNAYRSGTCSCTCYSSSNFYNSVTNTCETSFECPANSYRSGNTCICTSAFDTYNSGTNTCDRQCPTNAIRSGNNCQCNSPYTYNSVSNTCDCPTQCPSNAYRSGTCSCTCYSSSNVYNSVTNTCETSLQCPVNSYRSGNTCICTSAFYTYKSGTNTCDLQCPANAYRTGTTCVCTLPFYAYISGSNTCELQCPVGALRSGATCVCNSPNNYNSILNICERGPFECTLSCVQPQKPDITCTFCECPTQCPANAYRSGTCDCICSTPSYVYNSFTNTCDLTIQCPANAYRSGNTCVCNYPYSFNSISNTCESSTTPSTCAVTCPSGSILNTDCTCRCAVGYEFNQTVNQCVPVPKYNVCQASEYSCENNQVAYKDCHGKCFCACSSGFAGPRCEIVVRANLCDNCFYDNGHYHAGVANHCDLYVNCIPNGIILRNNSRPDSFTPYVMSCPPGTYYITRPDGWKGCDFLTNGICSADKCQSLQPNAKYADQNACQSYWQCGDNRKLLSKGCCEAGQAFDERSQSCVTSSSCQVSCGSQVSTGCNMTTATPASTCPFAVTPTDPNEYFYKDVSWAKLRCLPNNIMNLTLCRCVAGYPDSVSGCDPSVNNNFETNPNSEEDSVPRIQVSGVGQVANFSGNQDLVLKMFAGSGFYTNYFQINLKLYLPNVPTGAQRMAVVTNADCSRRESVSITVDNTNFYFQIYQLESNSSVEINIPYSGLADNKGWYDITLIYQKIQNTFELSGRIGSVTQKYQGNINLTAYIDTRNCALHLGYGFNYNSLIGYVDNFQVWRCNPNNSQ</sequence>
<feature type="chain" id="PRO_5040819346" evidence="1">
    <location>
        <begin position="25"/>
        <end position="2252"/>
    </location>
</feature>
<dbReference type="InterPro" id="IPR002557">
    <property type="entry name" value="Chitin-bd_dom"/>
</dbReference>
<dbReference type="GeneID" id="106071320"/>
<dbReference type="CDD" id="cd01450">
    <property type="entry name" value="vWFA_subfamily_ECM"/>
    <property type="match status" value="1"/>
</dbReference>
<dbReference type="SUPFAM" id="SSF53300">
    <property type="entry name" value="vWA-like"/>
    <property type="match status" value="2"/>
</dbReference>
<dbReference type="InterPro" id="IPR000742">
    <property type="entry name" value="EGF"/>
</dbReference>
<evidence type="ECO:0000313" key="4">
    <source>
        <dbReference type="Proteomes" id="UP001165740"/>
    </source>
</evidence>
<dbReference type="GO" id="GO:0005576">
    <property type="term" value="C:extracellular region"/>
    <property type="evidence" value="ECO:0007669"/>
    <property type="project" value="InterPro"/>
</dbReference>
<evidence type="ECO:0000256" key="1">
    <source>
        <dbReference type="SAM" id="SignalP"/>
    </source>
</evidence>
<dbReference type="RefSeq" id="XP_055861594.1">
    <property type="nucleotide sequence ID" value="XM_056005619.1"/>
</dbReference>
<dbReference type="GO" id="GO:0008061">
    <property type="term" value="F:chitin binding"/>
    <property type="evidence" value="ECO:0007669"/>
    <property type="project" value="InterPro"/>
</dbReference>
<accession>A0A9W2YFS1</accession>
<dbReference type="SMART" id="SM00181">
    <property type="entry name" value="EGF"/>
    <property type="match status" value="12"/>
</dbReference>
<dbReference type="CDD" id="cd00198">
    <property type="entry name" value="vWFA"/>
    <property type="match status" value="1"/>
</dbReference>
<evidence type="ECO:0000259" key="2">
    <source>
        <dbReference type="PROSITE" id="PS50234"/>
    </source>
</evidence>
<dbReference type="PROSITE" id="PS50234">
    <property type="entry name" value="VWFA"/>
    <property type="match status" value="2"/>
</dbReference>
<evidence type="ECO:0000313" key="5">
    <source>
        <dbReference type="RefSeq" id="XP_055861594.1"/>
    </source>
</evidence>
<protein>
    <submittedName>
        <fullName evidence="5">Balbiani ring protein 3-like isoform X11</fullName>
    </submittedName>
</protein>
<keyword evidence="4" id="KW-1185">Reference proteome</keyword>
<dbReference type="InterPro" id="IPR002035">
    <property type="entry name" value="VWF_A"/>
</dbReference>
<keyword evidence="1" id="KW-0732">Signal</keyword>
<feature type="signal peptide" evidence="1">
    <location>
        <begin position="1"/>
        <end position="24"/>
    </location>
</feature>
<dbReference type="SMART" id="SM00327">
    <property type="entry name" value="VWA"/>
    <property type="match status" value="2"/>
</dbReference>
<dbReference type="Gene3D" id="3.40.50.410">
    <property type="entry name" value="von Willebrand factor, type A domain"/>
    <property type="match status" value="2"/>
</dbReference>